<feature type="transmembrane region" description="Helical" evidence="6">
    <location>
        <begin position="34"/>
        <end position="55"/>
    </location>
</feature>
<keyword evidence="9" id="KW-1185">Reference proteome</keyword>
<keyword evidence="4 6" id="KW-1133">Transmembrane helix</keyword>
<evidence type="ECO:0000256" key="5">
    <source>
        <dbReference type="ARBA" id="ARBA00023136"/>
    </source>
</evidence>
<evidence type="ECO:0000256" key="2">
    <source>
        <dbReference type="ARBA" id="ARBA00007362"/>
    </source>
</evidence>
<evidence type="ECO:0000313" key="9">
    <source>
        <dbReference type="Proteomes" id="UP000228758"/>
    </source>
</evidence>
<evidence type="ECO:0000256" key="3">
    <source>
        <dbReference type="ARBA" id="ARBA00022692"/>
    </source>
</evidence>
<organism evidence="8 9">
    <name type="scientific">Diaminobutyricimonas aerilata</name>
    <dbReference type="NCBI Taxonomy" id="1162967"/>
    <lineage>
        <taxon>Bacteria</taxon>
        <taxon>Bacillati</taxon>
        <taxon>Actinomycetota</taxon>
        <taxon>Actinomycetes</taxon>
        <taxon>Micrococcales</taxon>
        <taxon>Microbacteriaceae</taxon>
        <taxon>Diaminobutyricimonas</taxon>
    </lineage>
</organism>
<feature type="transmembrane region" description="Helical" evidence="6">
    <location>
        <begin position="268"/>
        <end position="286"/>
    </location>
</feature>
<feature type="transmembrane region" description="Helical" evidence="6">
    <location>
        <begin position="181"/>
        <end position="207"/>
    </location>
</feature>
<feature type="domain" description="EamA" evidence="7">
    <location>
        <begin position="152"/>
        <end position="284"/>
    </location>
</feature>
<sequence length="299" mass="29812">MSSRTSFLALVVAGLCWGTGGVLGRELGAVADASALTVAACRLVFGGLLLLALHLARRGRMPRGARAWRGIAALAVLAAAYQGCYFGAVSLGDVGMATLLALGSAPLFVLLIEALRDRRMPGALALARAVLAVAGLALLIGTVAPGEQDVTSVLLALASGLAFAFFTVVGKHAVAGVSPMAVPAFAFTGGGVLLALLALPAGGLAFAATPTSVTLLIALAAVPTALAYGLFFAGLAGSSSATASIVALLEPLTATALSVVLYDETLGPLQWVGAALLLVSIGLSALDRDRGSVRQPTVV</sequence>
<feature type="transmembrane region" description="Helical" evidence="6">
    <location>
        <begin position="67"/>
        <end position="88"/>
    </location>
</feature>
<dbReference type="RefSeq" id="WP_100363148.1">
    <property type="nucleotide sequence ID" value="NZ_PGFF01000001.1"/>
</dbReference>
<dbReference type="InterPro" id="IPR050638">
    <property type="entry name" value="AA-Vitamin_Transporters"/>
</dbReference>
<feature type="transmembrane region" description="Helical" evidence="6">
    <location>
        <begin position="213"/>
        <end position="236"/>
    </location>
</feature>
<feature type="transmembrane region" description="Helical" evidence="6">
    <location>
        <begin position="94"/>
        <end position="112"/>
    </location>
</feature>
<dbReference type="GO" id="GO:0016020">
    <property type="term" value="C:membrane"/>
    <property type="evidence" value="ECO:0007669"/>
    <property type="project" value="UniProtKB-SubCell"/>
</dbReference>
<keyword evidence="3 6" id="KW-0812">Transmembrane</keyword>
<name>A0A2M9CFV0_9MICO</name>
<feature type="transmembrane region" description="Helical" evidence="6">
    <location>
        <begin position="124"/>
        <end position="144"/>
    </location>
</feature>
<dbReference type="PANTHER" id="PTHR32322">
    <property type="entry name" value="INNER MEMBRANE TRANSPORTER"/>
    <property type="match status" value="1"/>
</dbReference>
<dbReference type="Proteomes" id="UP000228758">
    <property type="component" value="Unassembled WGS sequence"/>
</dbReference>
<feature type="transmembrane region" description="Helical" evidence="6">
    <location>
        <begin position="243"/>
        <end position="262"/>
    </location>
</feature>
<feature type="domain" description="EamA" evidence="7">
    <location>
        <begin position="7"/>
        <end position="140"/>
    </location>
</feature>
<dbReference type="InterPro" id="IPR000620">
    <property type="entry name" value="EamA_dom"/>
</dbReference>
<dbReference type="SUPFAM" id="SSF103481">
    <property type="entry name" value="Multidrug resistance efflux transporter EmrE"/>
    <property type="match status" value="2"/>
</dbReference>
<evidence type="ECO:0000256" key="1">
    <source>
        <dbReference type="ARBA" id="ARBA00004141"/>
    </source>
</evidence>
<evidence type="ECO:0000256" key="6">
    <source>
        <dbReference type="SAM" id="Phobius"/>
    </source>
</evidence>
<dbReference type="PANTHER" id="PTHR32322:SF9">
    <property type="entry name" value="AMINO-ACID METABOLITE EFFLUX PUMP-RELATED"/>
    <property type="match status" value="1"/>
</dbReference>
<protein>
    <submittedName>
        <fullName evidence="8">DME family drug/metabolite transporter</fullName>
    </submittedName>
</protein>
<comment type="caution">
    <text evidence="8">The sequence shown here is derived from an EMBL/GenBank/DDBJ whole genome shotgun (WGS) entry which is preliminary data.</text>
</comment>
<reference evidence="8 9" key="1">
    <citation type="submission" date="2017-11" db="EMBL/GenBank/DDBJ databases">
        <title>Genomic Encyclopedia of Archaeal and Bacterial Type Strains, Phase II (KMG-II): From Individual Species to Whole Genera.</title>
        <authorList>
            <person name="Goeker M."/>
        </authorList>
    </citation>
    <scope>NUCLEOTIDE SEQUENCE [LARGE SCALE GENOMIC DNA]</scope>
    <source>
        <strain evidence="8 9">DSM 27393</strain>
    </source>
</reference>
<comment type="subcellular location">
    <subcellularLocation>
        <location evidence="1">Membrane</location>
        <topology evidence="1">Multi-pass membrane protein</topology>
    </subcellularLocation>
</comment>
<dbReference type="AlphaFoldDB" id="A0A2M9CFV0"/>
<dbReference type="Pfam" id="PF00892">
    <property type="entry name" value="EamA"/>
    <property type="match status" value="2"/>
</dbReference>
<gene>
    <name evidence="8" type="ORF">CLV46_0285</name>
</gene>
<evidence type="ECO:0000256" key="4">
    <source>
        <dbReference type="ARBA" id="ARBA00022989"/>
    </source>
</evidence>
<evidence type="ECO:0000313" key="8">
    <source>
        <dbReference type="EMBL" id="PJJ70759.1"/>
    </source>
</evidence>
<dbReference type="InterPro" id="IPR037185">
    <property type="entry name" value="EmrE-like"/>
</dbReference>
<evidence type="ECO:0000259" key="7">
    <source>
        <dbReference type="Pfam" id="PF00892"/>
    </source>
</evidence>
<keyword evidence="5 6" id="KW-0472">Membrane</keyword>
<comment type="similarity">
    <text evidence="2">Belongs to the EamA transporter family.</text>
</comment>
<proteinExistence type="inferred from homology"/>
<feature type="transmembrane region" description="Helical" evidence="6">
    <location>
        <begin position="150"/>
        <end position="169"/>
    </location>
</feature>
<dbReference type="EMBL" id="PGFF01000001">
    <property type="protein sequence ID" value="PJJ70759.1"/>
    <property type="molecule type" value="Genomic_DNA"/>
</dbReference>
<dbReference type="OrthoDB" id="9787117at2"/>
<accession>A0A2M9CFV0</accession>